<keyword evidence="2" id="KW-0645">Protease</keyword>
<proteinExistence type="predicted"/>
<dbReference type="InterPro" id="IPR011600">
    <property type="entry name" value="Pept_C14_caspase"/>
</dbReference>
<dbReference type="AlphaFoldDB" id="A0A8H5FI89"/>
<feature type="domain" description="Peptidase C14 caspase" evidence="3">
    <location>
        <begin position="38"/>
        <end position="276"/>
    </location>
</feature>
<evidence type="ECO:0000313" key="5">
    <source>
        <dbReference type="Proteomes" id="UP000559256"/>
    </source>
</evidence>
<dbReference type="EMBL" id="JAACJM010000215">
    <property type="protein sequence ID" value="KAF5337542.1"/>
    <property type="molecule type" value="Genomic_DNA"/>
</dbReference>
<dbReference type="Gene3D" id="3.40.50.1460">
    <property type="match status" value="1"/>
</dbReference>
<dbReference type="GO" id="GO:0006915">
    <property type="term" value="P:apoptotic process"/>
    <property type="evidence" value="ECO:0007669"/>
    <property type="project" value="UniProtKB-KW"/>
</dbReference>
<keyword evidence="2" id="KW-0378">Hydrolase</keyword>
<protein>
    <recommendedName>
        <fullName evidence="3">Peptidase C14 caspase domain-containing protein</fullName>
    </recommendedName>
</protein>
<dbReference type="Proteomes" id="UP000559256">
    <property type="component" value="Unassembled WGS sequence"/>
</dbReference>
<reference evidence="4 5" key="1">
    <citation type="journal article" date="2020" name="ISME J.">
        <title>Uncovering the hidden diversity of litter-decomposition mechanisms in mushroom-forming fungi.</title>
        <authorList>
            <person name="Floudas D."/>
            <person name="Bentzer J."/>
            <person name="Ahren D."/>
            <person name="Johansson T."/>
            <person name="Persson P."/>
            <person name="Tunlid A."/>
        </authorList>
    </citation>
    <scope>NUCLEOTIDE SEQUENCE [LARGE SCALE GENOMIC DNA]</scope>
    <source>
        <strain evidence="4 5">CBS 291.85</strain>
    </source>
</reference>
<gene>
    <name evidence="4" type="ORF">D9758_016673</name>
</gene>
<dbReference type="GO" id="GO:0004197">
    <property type="term" value="F:cysteine-type endopeptidase activity"/>
    <property type="evidence" value="ECO:0007669"/>
    <property type="project" value="InterPro"/>
</dbReference>
<dbReference type="Pfam" id="PF00656">
    <property type="entry name" value="Peptidase_C14"/>
    <property type="match status" value="1"/>
</dbReference>
<accession>A0A8H5FI89</accession>
<organism evidence="4 5">
    <name type="scientific">Tetrapyrgos nigripes</name>
    <dbReference type="NCBI Taxonomy" id="182062"/>
    <lineage>
        <taxon>Eukaryota</taxon>
        <taxon>Fungi</taxon>
        <taxon>Dikarya</taxon>
        <taxon>Basidiomycota</taxon>
        <taxon>Agaricomycotina</taxon>
        <taxon>Agaricomycetes</taxon>
        <taxon>Agaricomycetidae</taxon>
        <taxon>Agaricales</taxon>
        <taxon>Marasmiineae</taxon>
        <taxon>Marasmiaceae</taxon>
        <taxon>Tetrapyrgos</taxon>
    </lineage>
</organism>
<dbReference type="InterPro" id="IPR029030">
    <property type="entry name" value="Caspase-like_dom_sf"/>
</dbReference>
<evidence type="ECO:0000259" key="3">
    <source>
        <dbReference type="Pfam" id="PF00656"/>
    </source>
</evidence>
<evidence type="ECO:0000256" key="2">
    <source>
        <dbReference type="ARBA" id="ARBA00022807"/>
    </source>
</evidence>
<dbReference type="GO" id="GO:0006508">
    <property type="term" value="P:proteolysis"/>
    <property type="evidence" value="ECO:0007669"/>
    <property type="project" value="InterPro"/>
</dbReference>
<dbReference type="OrthoDB" id="3223806at2759"/>
<sequence length="665" mass="73957">MSDMLNVLTTLSSLRKEIVRAIDRSCDNLHLNSISSFRALIIGINEYLDQSIHDLRCCVVDAYAVKQYLSSNGIGEEHIKVLCDESASCSRIEEEIRVIAESGNPILIYFAGHGATGTFLSKSKLSLRPKTTEVKMLLPHDFSRDGLGHGIPVQILSCLLPKNSVILTDCSYPRLHNPSFVELGRGISLTDTSRVTGDMYLSLKQKNTHLILRLFSWFIYPFRLLTSWRPNPSSCIFMSACKDGELAMETAHHGVFTEGLLRRLWCGNTKQLSYEKLSLLISSERQHAQCEGLFKSSPLPFDGKSRSVDFEREHCFVLPSSTPGECFLSVGHALGISPGLEFDLFADTAHGEKIGRLVVCETSAFGSVAKLGPSELGVTRSDLVLGYALKAPDGTRGGLRVLLPSMPSLRDQIRDLTNPEIVLVDDCGGNPDLVVACDNDRQLAHLELFHPALGGGFKLPFSVSTSLDTLLYVLRSAEAFIWRIRTTPSRHGAIASDVLLECRRLAQNETKADFFESDWVPENTTNLINENGLLNAEVGQKYGFLITNRSSVNIFCAVVSFDLSDWSISPFYQTRYNEPIPPGGSLTFGYGQNFRDRPVTYFLREGQKVDHAFLKVFISTENVDYFDLTQPSALGDAHAPRHPEELSSKSRKMTFNYILVHTVQR</sequence>
<dbReference type="SUPFAM" id="SSF52129">
    <property type="entry name" value="Caspase-like"/>
    <property type="match status" value="1"/>
</dbReference>
<keyword evidence="1" id="KW-0053">Apoptosis</keyword>
<evidence type="ECO:0000313" key="4">
    <source>
        <dbReference type="EMBL" id="KAF5337542.1"/>
    </source>
</evidence>
<name>A0A8H5FI89_9AGAR</name>
<comment type="caution">
    <text evidence="4">The sequence shown here is derived from an EMBL/GenBank/DDBJ whole genome shotgun (WGS) entry which is preliminary data.</text>
</comment>
<keyword evidence="2" id="KW-0788">Thiol protease</keyword>
<evidence type="ECO:0000256" key="1">
    <source>
        <dbReference type="ARBA" id="ARBA00022703"/>
    </source>
</evidence>
<keyword evidence="5" id="KW-1185">Reference proteome</keyword>